<keyword evidence="3" id="KW-0732">Signal</keyword>
<proteinExistence type="predicted"/>
<evidence type="ECO:0000256" key="2">
    <source>
        <dbReference type="ARBA" id="ARBA00022801"/>
    </source>
</evidence>
<organism evidence="5 6">
    <name type="scientific">Ambispora leptoticha</name>
    <dbReference type="NCBI Taxonomy" id="144679"/>
    <lineage>
        <taxon>Eukaryota</taxon>
        <taxon>Fungi</taxon>
        <taxon>Fungi incertae sedis</taxon>
        <taxon>Mucoromycota</taxon>
        <taxon>Glomeromycotina</taxon>
        <taxon>Glomeromycetes</taxon>
        <taxon>Archaeosporales</taxon>
        <taxon>Ambisporaceae</taxon>
        <taxon>Ambispora</taxon>
    </lineage>
</organism>
<dbReference type="OrthoDB" id="407355at2759"/>
<feature type="non-terminal residue" evidence="5">
    <location>
        <position position="1"/>
    </location>
</feature>
<evidence type="ECO:0000259" key="4">
    <source>
        <dbReference type="PROSITE" id="PS51677"/>
    </source>
</evidence>
<dbReference type="AlphaFoldDB" id="A0A9N9CP32"/>
<evidence type="ECO:0000313" key="6">
    <source>
        <dbReference type="Proteomes" id="UP000789508"/>
    </source>
</evidence>
<protein>
    <submittedName>
        <fullName evidence="5">2430_t:CDS:1</fullName>
    </submittedName>
</protein>
<evidence type="ECO:0000256" key="3">
    <source>
        <dbReference type="SAM" id="SignalP"/>
    </source>
</evidence>
<keyword evidence="6" id="KW-1185">Reference proteome</keyword>
<name>A0A9N9CP32_9GLOM</name>
<feature type="domain" description="NodB homology" evidence="4">
    <location>
        <begin position="91"/>
        <end position="276"/>
    </location>
</feature>
<reference evidence="5" key="1">
    <citation type="submission" date="2021-06" db="EMBL/GenBank/DDBJ databases">
        <authorList>
            <person name="Kallberg Y."/>
            <person name="Tangrot J."/>
            <person name="Rosling A."/>
        </authorList>
    </citation>
    <scope>NUCLEOTIDE SEQUENCE</scope>
    <source>
        <strain evidence="5">FL130A</strain>
    </source>
</reference>
<dbReference type="Proteomes" id="UP000789508">
    <property type="component" value="Unassembled WGS sequence"/>
</dbReference>
<dbReference type="GO" id="GO:0009272">
    <property type="term" value="P:fungal-type cell wall biogenesis"/>
    <property type="evidence" value="ECO:0007669"/>
    <property type="project" value="UniProtKB-ARBA"/>
</dbReference>
<dbReference type="GO" id="GO:0016020">
    <property type="term" value="C:membrane"/>
    <property type="evidence" value="ECO:0007669"/>
    <property type="project" value="TreeGrafter"/>
</dbReference>
<dbReference type="InterPro" id="IPR011330">
    <property type="entry name" value="Glyco_hydro/deAcase_b/a-brl"/>
</dbReference>
<dbReference type="GO" id="GO:0004099">
    <property type="term" value="F:chitin deacetylase activity"/>
    <property type="evidence" value="ECO:0007669"/>
    <property type="project" value="TreeGrafter"/>
</dbReference>
<dbReference type="Pfam" id="PF01522">
    <property type="entry name" value="Polysacc_deac_1"/>
    <property type="match status" value="1"/>
</dbReference>
<evidence type="ECO:0000256" key="1">
    <source>
        <dbReference type="ARBA" id="ARBA00022723"/>
    </source>
</evidence>
<dbReference type="GO" id="GO:0046872">
    <property type="term" value="F:metal ion binding"/>
    <property type="evidence" value="ECO:0007669"/>
    <property type="project" value="UniProtKB-KW"/>
</dbReference>
<dbReference type="PANTHER" id="PTHR10587:SF133">
    <property type="entry name" value="CHITIN DEACETYLASE 1-RELATED"/>
    <property type="match status" value="1"/>
</dbReference>
<dbReference type="PANTHER" id="PTHR10587">
    <property type="entry name" value="GLYCOSYL TRANSFERASE-RELATED"/>
    <property type="match status" value="1"/>
</dbReference>
<dbReference type="PROSITE" id="PS51677">
    <property type="entry name" value="NODB"/>
    <property type="match status" value="1"/>
</dbReference>
<feature type="chain" id="PRO_5040227663" evidence="3">
    <location>
        <begin position="24"/>
        <end position="328"/>
    </location>
</feature>
<dbReference type="GO" id="GO:0005975">
    <property type="term" value="P:carbohydrate metabolic process"/>
    <property type="evidence" value="ECO:0007669"/>
    <property type="project" value="InterPro"/>
</dbReference>
<comment type="caution">
    <text evidence="5">The sequence shown here is derived from an EMBL/GenBank/DDBJ whole genome shotgun (WGS) entry which is preliminary data.</text>
</comment>
<keyword evidence="2" id="KW-0378">Hydrolase</keyword>
<accession>A0A9N9CP32</accession>
<dbReference type="InterPro" id="IPR050248">
    <property type="entry name" value="Polysacc_deacetylase_ArnD"/>
</dbReference>
<dbReference type="InterPro" id="IPR002509">
    <property type="entry name" value="NODB_dom"/>
</dbReference>
<feature type="signal peptide" evidence="3">
    <location>
        <begin position="1"/>
        <end position="23"/>
    </location>
</feature>
<evidence type="ECO:0000313" key="5">
    <source>
        <dbReference type="EMBL" id="CAG8610761.1"/>
    </source>
</evidence>
<keyword evidence="1" id="KW-0479">Metal-binding</keyword>
<sequence length="328" mass="35826">MYISKFSLFLVTLLSSAAIITEARLDGTWPPAGVTPPSNKLWNKLVNKTKLTNAPVLTTMGDCSQNPIDTCNWSCNNCIQPDDVLSCPTKKDWGLTFDDGPSDFTPNLLDFLDANNVKATFFVLGARVVEEPELIKRMVDSGHEVGVHTWSHPALTTKTTQQIIAEVKWTEKAIRAAAGVTPKLMRAPYGDIDDRVRGIMRQLGYTIVIWNKDSRDWVSVIDPTFQLAWVAGNFSVWATEDAPTGYISLEHDLYQQTAAQGPKIVPILKNAGWNIKTVSECTGSQAYLKTASSLNNGTPTDDNTTDPATTVQSVSSASLTSISTISLV</sequence>
<dbReference type="SUPFAM" id="SSF88713">
    <property type="entry name" value="Glycoside hydrolase/deacetylase"/>
    <property type="match status" value="1"/>
</dbReference>
<dbReference type="Gene3D" id="3.20.20.370">
    <property type="entry name" value="Glycoside hydrolase/deacetylase"/>
    <property type="match status" value="1"/>
</dbReference>
<dbReference type="EMBL" id="CAJVPS010005040">
    <property type="protein sequence ID" value="CAG8610761.1"/>
    <property type="molecule type" value="Genomic_DNA"/>
</dbReference>
<gene>
    <name evidence="5" type="ORF">ALEPTO_LOCUS8551</name>
</gene>